<accession>A0ABS4WZA5</accession>
<dbReference type="PANTHER" id="PTHR35787">
    <property type="entry name" value="GLYCEROL UPTAKE OPERON ANTITERMINATOR REGULATORY PROTEIN"/>
    <property type="match status" value="1"/>
</dbReference>
<dbReference type="EMBL" id="JAGIOD010000001">
    <property type="protein sequence ID" value="MBP2381544.1"/>
    <property type="molecule type" value="Genomic_DNA"/>
</dbReference>
<dbReference type="Proteomes" id="UP001519290">
    <property type="component" value="Unassembled WGS sequence"/>
</dbReference>
<keyword evidence="2" id="KW-1185">Reference proteome</keyword>
<dbReference type="PIRSF" id="PIRSF016897">
    <property type="entry name" value="GlpP"/>
    <property type="match status" value="1"/>
</dbReference>
<organism evidence="1 2">
    <name type="scientific">Brachybacterium sacelli</name>
    <dbReference type="NCBI Taxonomy" id="173364"/>
    <lineage>
        <taxon>Bacteria</taxon>
        <taxon>Bacillati</taxon>
        <taxon>Actinomycetota</taxon>
        <taxon>Actinomycetes</taxon>
        <taxon>Micrococcales</taxon>
        <taxon>Dermabacteraceae</taxon>
        <taxon>Brachybacterium</taxon>
    </lineage>
</organism>
<evidence type="ECO:0000313" key="2">
    <source>
        <dbReference type="Proteomes" id="UP001519290"/>
    </source>
</evidence>
<sequence>MTVDRTGRTRETTVLESLQSDPVIASVKDETALSAALASEHEVLFLLYGSLIDIEQTVERCKAAGKIVLVNLDFIDGLSSQDIAVEWLKSHTGVDGILSSRPSVVRAARRADLAAVQRYFLVDSISYHQLERVLKQGDPHFVEILPGCIPRVIEWLRTDFSTPVIAGGLVCERGDVIAALGAGALAVATSDQLVWDM</sequence>
<name>A0ABS4WZA5_9MICO</name>
<reference evidence="1 2" key="1">
    <citation type="submission" date="2021-03" db="EMBL/GenBank/DDBJ databases">
        <title>Sequencing the genomes of 1000 actinobacteria strains.</title>
        <authorList>
            <person name="Klenk H.-P."/>
        </authorList>
    </citation>
    <scope>NUCLEOTIDE SEQUENCE [LARGE SCALE GENOMIC DNA]</scope>
    <source>
        <strain evidence="1 2">DSM 14566</strain>
    </source>
</reference>
<dbReference type="InterPro" id="IPR013785">
    <property type="entry name" value="Aldolase_TIM"/>
</dbReference>
<dbReference type="PANTHER" id="PTHR35787:SF1">
    <property type="entry name" value="GLYCEROL UPTAKE OPERON ANTITERMINATOR REGULATORY PROTEIN"/>
    <property type="match status" value="1"/>
</dbReference>
<dbReference type="InterPro" id="IPR006699">
    <property type="entry name" value="GlpP"/>
</dbReference>
<proteinExistence type="predicted"/>
<comment type="caution">
    <text evidence="1">The sequence shown here is derived from an EMBL/GenBank/DDBJ whole genome shotgun (WGS) entry which is preliminary data.</text>
</comment>
<dbReference type="SUPFAM" id="SSF110391">
    <property type="entry name" value="GlpP-like"/>
    <property type="match status" value="1"/>
</dbReference>
<dbReference type="Pfam" id="PF04309">
    <property type="entry name" value="G3P_antiterm"/>
    <property type="match status" value="1"/>
</dbReference>
<evidence type="ECO:0000313" key="1">
    <source>
        <dbReference type="EMBL" id="MBP2381544.1"/>
    </source>
</evidence>
<gene>
    <name evidence="1" type="ORF">JOF43_001501</name>
</gene>
<dbReference type="RefSeq" id="WP_209900790.1">
    <property type="nucleotide sequence ID" value="NZ_BAAAJW010000002.1"/>
</dbReference>
<protein>
    <submittedName>
        <fullName evidence="1">Glycerol uptake operon antiterminator</fullName>
    </submittedName>
</protein>
<dbReference type="Gene3D" id="3.20.20.70">
    <property type="entry name" value="Aldolase class I"/>
    <property type="match status" value="1"/>
</dbReference>